<reference evidence="1" key="2">
    <citation type="journal article" date="2015" name="Fish Shellfish Immunol.">
        <title>Early steps in the European eel (Anguilla anguilla)-Vibrio vulnificus interaction in the gills: Role of the RtxA13 toxin.</title>
        <authorList>
            <person name="Callol A."/>
            <person name="Pajuelo D."/>
            <person name="Ebbesson L."/>
            <person name="Teles M."/>
            <person name="MacKenzie S."/>
            <person name="Amaro C."/>
        </authorList>
    </citation>
    <scope>NUCLEOTIDE SEQUENCE</scope>
</reference>
<proteinExistence type="predicted"/>
<evidence type="ECO:0000313" key="1">
    <source>
        <dbReference type="EMBL" id="JAH69433.1"/>
    </source>
</evidence>
<name>A0A0E9UWU0_ANGAN</name>
<organism evidence="1">
    <name type="scientific">Anguilla anguilla</name>
    <name type="common">European freshwater eel</name>
    <name type="synonym">Muraena anguilla</name>
    <dbReference type="NCBI Taxonomy" id="7936"/>
    <lineage>
        <taxon>Eukaryota</taxon>
        <taxon>Metazoa</taxon>
        <taxon>Chordata</taxon>
        <taxon>Craniata</taxon>
        <taxon>Vertebrata</taxon>
        <taxon>Euteleostomi</taxon>
        <taxon>Actinopterygii</taxon>
        <taxon>Neopterygii</taxon>
        <taxon>Teleostei</taxon>
        <taxon>Anguilliformes</taxon>
        <taxon>Anguillidae</taxon>
        <taxon>Anguilla</taxon>
    </lineage>
</organism>
<reference evidence="1" key="1">
    <citation type="submission" date="2014-11" db="EMBL/GenBank/DDBJ databases">
        <authorList>
            <person name="Amaro Gonzalez C."/>
        </authorList>
    </citation>
    <scope>NUCLEOTIDE SEQUENCE</scope>
</reference>
<dbReference type="AlphaFoldDB" id="A0A0E9UWU0"/>
<accession>A0A0E9UWU0</accession>
<protein>
    <submittedName>
        <fullName evidence="1">Uncharacterized protein</fullName>
    </submittedName>
</protein>
<sequence>MSEFRVNGVCAMQLIGRLSRVYSCLSPNERWYRHQPPPLTVIRSNIGKWERLS</sequence>
<dbReference type="EMBL" id="GBXM01039144">
    <property type="protein sequence ID" value="JAH69433.1"/>
    <property type="molecule type" value="Transcribed_RNA"/>
</dbReference>